<dbReference type="InterPro" id="IPR046867">
    <property type="entry name" value="AldOxase/xan_DH_MoCoBD2"/>
</dbReference>
<organism evidence="3 4">
    <name type="scientific">Frigidibacter albus</name>
    <dbReference type="NCBI Taxonomy" id="1465486"/>
    <lineage>
        <taxon>Bacteria</taxon>
        <taxon>Pseudomonadati</taxon>
        <taxon>Pseudomonadota</taxon>
        <taxon>Alphaproteobacteria</taxon>
        <taxon>Rhodobacterales</taxon>
        <taxon>Paracoccaceae</taxon>
        <taxon>Frigidibacter</taxon>
    </lineage>
</organism>
<dbReference type="SUPFAM" id="SSF56003">
    <property type="entry name" value="Molybdenum cofactor-binding domain"/>
    <property type="match status" value="1"/>
</dbReference>
<evidence type="ECO:0000259" key="2">
    <source>
        <dbReference type="SMART" id="SM01008"/>
    </source>
</evidence>
<keyword evidence="4" id="KW-1185">Reference proteome</keyword>
<dbReference type="SMART" id="SM01008">
    <property type="entry name" value="Ald_Xan_dh_C"/>
    <property type="match status" value="1"/>
</dbReference>
<feature type="region of interest" description="Disordered" evidence="1">
    <location>
        <begin position="1"/>
        <end position="33"/>
    </location>
</feature>
<feature type="domain" description="Aldehyde oxidase/xanthine dehydrogenase a/b hammerhead" evidence="2">
    <location>
        <begin position="38"/>
        <end position="143"/>
    </location>
</feature>
<dbReference type="PANTHER" id="PTHR11908:SF123">
    <property type="entry name" value="ALDEHYDE OXIDOREDUCTASE MOLYBDENUM-BINDING SUBUNIT PAOC"/>
    <property type="match status" value="1"/>
</dbReference>
<name>A0A6L8VFG9_9RHOB</name>
<dbReference type="Pfam" id="PF20256">
    <property type="entry name" value="MoCoBD_2"/>
    <property type="match status" value="1"/>
</dbReference>
<dbReference type="Gene3D" id="3.30.365.10">
    <property type="entry name" value="Aldehyde oxidase/xanthine dehydrogenase, molybdopterin binding domain"/>
    <property type="match status" value="4"/>
</dbReference>
<dbReference type="Pfam" id="PF02738">
    <property type="entry name" value="MoCoBD_1"/>
    <property type="match status" value="1"/>
</dbReference>
<evidence type="ECO:0000313" key="3">
    <source>
        <dbReference type="EMBL" id="MZQ89107.1"/>
    </source>
</evidence>
<sequence length="739" mass="78047">MTREMTHDGPDADHRLDGMAQGVLGRGEPRPEGALKVTGRAVYTGDQQAPGMVHGALVRATITRGRVTTLNSATVLEMPGVLAVIDDPRLVRFSGQGATTKPPKADAAGVVYHGQPIALVVAETLEQARHAALRLTVDYAEEPGAVTGPEDPAAEVELPQKKQSETGAPDAALEAADTVIDRIYRTASMSSAPMEPHASLAEWQGGKLVLHSTLQMLASAQGQVAAALGIEPEDIRILAPHVGGGFGSKLGISPETVAAAIAAQQMRRPVSVVCTRPQSMETTSRRSETLQRIQMGADDEGRLTMIGHEALVSNLPGQKFSEPVQQATHFTYEAAHRRVVHRVARVHRLVAASVRAPGEAVGATAFECAMDELADKLGLCPVALRLRNIPKVEPGTGRPFSSHKLAEALTEGARRFGWEHRHASPRARREGEWWIGMGMSSLVRVNTVMEAKARVSLSLDGTALVETDMTDIGTGSYAILSQIAAEMLGLPMGSVETVLGDTDLPASSGSGGSFGAASTGSAVYLACLELRSRLAEAMGCPEPELTLKDGHAIHDNRKVPLSTLMGGAAMQAEGHLIPGEAEDKARQATWGAAFAEVGVNAITGEIRVRRMLGTFAIGRVLNAQTARSQALGGMIWGIGMALTEELVHDARDGHIVNRDLAEYHVPVNADVPALEVHFLEERDDWAPMQAKGIGELGICGAGAAIVNAVHNACGVRVRSLPMTVDKVLAGLVEAEADQG</sequence>
<feature type="region of interest" description="Disordered" evidence="1">
    <location>
        <begin position="143"/>
        <end position="170"/>
    </location>
</feature>
<dbReference type="InterPro" id="IPR000674">
    <property type="entry name" value="Ald_Oxase/Xan_DH_a/b"/>
</dbReference>
<dbReference type="RefSeq" id="WP_161345365.1">
    <property type="nucleotide sequence ID" value="NZ_BMGW01000004.1"/>
</dbReference>
<dbReference type="SUPFAM" id="SSF54665">
    <property type="entry name" value="CO dehydrogenase molybdoprotein N-domain-like"/>
    <property type="match status" value="1"/>
</dbReference>
<comment type="caution">
    <text evidence="3">The sequence shown here is derived from an EMBL/GenBank/DDBJ whole genome shotgun (WGS) entry which is preliminary data.</text>
</comment>
<evidence type="ECO:0000313" key="4">
    <source>
        <dbReference type="Proteomes" id="UP000477083"/>
    </source>
</evidence>
<proteinExistence type="predicted"/>
<accession>A0A6L8VFG9</accession>
<dbReference type="InterPro" id="IPR036856">
    <property type="entry name" value="Ald_Oxase/Xan_DH_a/b_sf"/>
</dbReference>
<dbReference type="GO" id="GO:0005506">
    <property type="term" value="F:iron ion binding"/>
    <property type="evidence" value="ECO:0007669"/>
    <property type="project" value="InterPro"/>
</dbReference>
<dbReference type="InterPro" id="IPR008274">
    <property type="entry name" value="AldOxase/xan_DH_MoCoBD1"/>
</dbReference>
<feature type="compositionally biased region" description="Basic and acidic residues" evidence="1">
    <location>
        <begin position="1"/>
        <end position="17"/>
    </location>
</feature>
<dbReference type="OrthoDB" id="8428274at2"/>
<dbReference type="InterPro" id="IPR037165">
    <property type="entry name" value="AldOxase/xan_DH_Mopterin-bd_sf"/>
</dbReference>
<dbReference type="AlphaFoldDB" id="A0A6L8VFG9"/>
<dbReference type="PANTHER" id="PTHR11908">
    <property type="entry name" value="XANTHINE DEHYDROGENASE"/>
    <property type="match status" value="1"/>
</dbReference>
<protein>
    <submittedName>
        <fullName evidence="3">Molybdopterin-dependent oxidoreductase</fullName>
    </submittedName>
</protein>
<dbReference type="Pfam" id="PF01315">
    <property type="entry name" value="Ald_Xan_dh_C"/>
    <property type="match status" value="1"/>
</dbReference>
<dbReference type="GO" id="GO:0016491">
    <property type="term" value="F:oxidoreductase activity"/>
    <property type="evidence" value="ECO:0007669"/>
    <property type="project" value="InterPro"/>
</dbReference>
<reference evidence="3 4" key="1">
    <citation type="submission" date="2020-01" db="EMBL/GenBank/DDBJ databases">
        <title>Frigidibacter albus SP32T (=CGMCC 1.13995T).</title>
        <authorList>
            <person name="Liao X."/>
        </authorList>
    </citation>
    <scope>NUCLEOTIDE SEQUENCE [LARGE SCALE GENOMIC DNA]</scope>
    <source>
        <strain evidence="3 4">SP32</strain>
    </source>
</reference>
<evidence type="ECO:0000256" key="1">
    <source>
        <dbReference type="SAM" id="MobiDB-lite"/>
    </source>
</evidence>
<dbReference type="Gene3D" id="3.90.1170.50">
    <property type="entry name" value="Aldehyde oxidase/xanthine dehydrogenase, a/b hammerhead"/>
    <property type="match status" value="1"/>
</dbReference>
<gene>
    <name evidence="3" type="ORF">GS660_08330</name>
</gene>
<dbReference type="Proteomes" id="UP000477083">
    <property type="component" value="Unassembled WGS sequence"/>
</dbReference>
<dbReference type="EMBL" id="WWNR01000004">
    <property type="protein sequence ID" value="MZQ89107.1"/>
    <property type="molecule type" value="Genomic_DNA"/>
</dbReference>
<dbReference type="InterPro" id="IPR016208">
    <property type="entry name" value="Ald_Oxase/xanthine_DH-like"/>
</dbReference>